<reference evidence="1 2" key="1">
    <citation type="submission" date="2016-05" db="EMBL/GenBank/DDBJ databases">
        <title>Draft Genome Sequences of Stenotrophomonas maltophilia Strains Sm32COP, Sm41DVV, Sm46PAILV, SmF3, SmF22, SmSOFb1 and SmCVFa1, Isolated from Different Manures, in France.</title>
        <authorList>
            <person name="Nazaret S."/>
            <person name="Bodilis J."/>
        </authorList>
    </citation>
    <scope>NUCLEOTIDE SEQUENCE [LARGE SCALE GENOMIC DNA]</scope>
    <source>
        <strain evidence="1 2">Sm46PAILV</strain>
    </source>
</reference>
<dbReference type="OrthoDB" id="7596455at2"/>
<dbReference type="Proteomes" id="UP000092256">
    <property type="component" value="Unassembled WGS sequence"/>
</dbReference>
<protein>
    <submittedName>
        <fullName evidence="1">Uncharacterized protein</fullName>
    </submittedName>
</protein>
<gene>
    <name evidence="1" type="ORF">A9K58_09220</name>
</gene>
<sequence>MNQSQAMTRDEVLYAFAVEDAGNNDALMRYLAMYPQYAHELIDLSRELSRPVSHEPLSAADAQRVDAAVARFRAGAGRREPASFTAQAFNVAAERLHLPRLVLISFRERRVDLASVPARFLERLAGALESTLDQLRTFLSQPPLVSAARQSKSRIKPAAATKVSFEKILRDAGVEAERVQALIDRGE</sequence>
<evidence type="ECO:0000313" key="1">
    <source>
        <dbReference type="EMBL" id="OBU67354.1"/>
    </source>
</evidence>
<evidence type="ECO:0000313" key="2">
    <source>
        <dbReference type="Proteomes" id="UP000092256"/>
    </source>
</evidence>
<organism evidence="1 2">
    <name type="scientific">Stenotrophomonas maltophilia</name>
    <name type="common">Pseudomonas maltophilia</name>
    <name type="synonym">Xanthomonas maltophilia</name>
    <dbReference type="NCBI Taxonomy" id="40324"/>
    <lineage>
        <taxon>Bacteria</taxon>
        <taxon>Pseudomonadati</taxon>
        <taxon>Pseudomonadota</taxon>
        <taxon>Gammaproteobacteria</taxon>
        <taxon>Lysobacterales</taxon>
        <taxon>Lysobacteraceae</taxon>
        <taxon>Stenotrophomonas</taxon>
        <taxon>Stenotrophomonas maltophilia group</taxon>
    </lineage>
</organism>
<dbReference type="EMBL" id="LYVJ01000006">
    <property type="protein sequence ID" value="OBU67354.1"/>
    <property type="molecule type" value="Genomic_DNA"/>
</dbReference>
<name>A0A1A6XXQ6_STEMA</name>
<comment type="caution">
    <text evidence="1">The sequence shown here is derived from an EMBL/GenBank/DDBJ whole genome shotgun (WGS) entry which is preliminary data.</text>
</comment>
<dbReference type="AlphaFoldDB" id="A0A1A6XXQ6"/>
<proteinExistence type="predicted"/>
<dbReference type="RefSeq" id="WP_065199102.1">
    <property type="nucleotide sequence ID" value="NZ_LYVJ01000006.1"/>
</dbReference>
<accession>A0A1A6XXQ6</accession>